<evidence type="ECO:0000259" key="2">
    <source>
        <dbReference type="PROSITE" id="PS50937"/>
    </source>
</evidence>
<comment type="caution">
    <text evidence="3">The sequence shown here is derived from an EMBL/GenBank/DDBJ whole genome shotgun (WGS) entry which is preliminary data.</text>
</comment>
<dbReference type="Pfam" id="PF13411">
    <property type="entry name" value="MerR_1"/>
    <property type="match status" value="1"/>
</dbReference>
<keyword evidence="4" id="KW-1185">Reference proteome</keyword>
<organism evidence="3 4">
    <name type="scientific">Deinococcus malanensis</name>
    <dbReference type="NCBI Taxonomy" id="1706855"/>
    <lineage>
        <taxon>Bacteria</taxon>
        <taxon>Thermotogati</taxon>
        <taxon>Deinococcota</taxon>
        <taxon>Deinococci</taxon>
        <taxon>Deinococcales</taxon>
        <taxon>Deinococcaceae</taxon>
        <taxon>Deinococcus</taxon>
    </lineage>
</organism>
<evidence type="ECO:0000313" key="3">
    <source>
        <dbReference type="EMBL" id="GGK40832.1"/>
    </source>
</evidence>
<dbReference type="PANTHER" id="PTHR30204">
    <property type="entry name" value="REDOX-CYCLING DRUG-SENSING TRANSCRIPTIONAL ACTIVATOR SOXR"/>
    <property type="match status" value="1"/>
</dbReference>
<gene>
    <name evidence="3" type="ORF">GCM10008955_38250</name>
</gene>
<dbReference type="EMBL" id="BMPP01000024">
    <property type="protein sequence ID" value="GGK40832.1"/>
    <property type="molecule type" value="Genomic_DNA"/>
</dbReference>
<keyword evidence="1" id="KW-0238">DNA-binding</keyword>
<reference evidence="4" key="1">
    <citation type="journal article" date="2019" name="Int. J. Syst. Evol. Microbiol.">
        <title>The Global Catalogue of Microorganisms (GCM) 10K type strain sequencing project: providing services to taxonomists for standard genome sequencing and annotation.</title>
        <authorList>
            <consortium name="The Broad Institute Genomics Platform"/>
            <consortium name="The Broad Institute Genome Sequencing Center for Infectious Disease"/>
            <person name="Wu L."/>
            <person name="Ma J."/>
        </authorList>
    </citation>
    <scope>NUCLEOTIDE SEQUENCE [LARGE SCALE GENOMIC DNA]</scope>
    <source>
        <strain evidence="4">JCM 30331</strain>
    </source>
</reference>
<dbReference type="PANTHER" id="PTHR30204:SF97">
    <property type="entry name" value="MERR FAMILY REGULATORY PROTEIN"/>
    <property type="match status" value="1"/>
</dbReference>
<dbReference type="InterPro" id="IPR047057">
    <property type="entry name" value="MerR_fam"/>
</dbReference>
<dbReference type="PROSITE" id="PS50937">
    <property type="entry name" value="HTH_MERR_2"/>
    <property type="match status" value="1"/>
</dbReference>
<dbReference type="Proteomes" id="UP000647587">
    <property type="component" value="Unassembled WGS sequence"/>
</dbReference>
<evidence type="ECO:0000256" key="1">
    <source>
        <dbReference type="ARBA" id="ARBA00023125"/>
    </source>
</evidence>
<dbReference type="InterPro" id="IPR009061">
    <property type="entry name" value="DNA-bd_dom_put_sf"/>
</dbReference>
<dbReference type="SUPFAM" id="SSF46955">
    <property type="entry name" value="Putative DNA-binding domain"/>
    <property type="match status" value="1"/>
</dbReference>
<dbReference type="Gene3D" id="1.10.1660.10">
    <property type="match status" value="1"/>
</dbReference>
<protein>
    <submittedName>
        <fullName evidence="3">MerR family transcriptional regulator</fullName>
    </submittedName>
</protein>
<name>A0ABQ2F1C6_9DEIO</name>
<dbReference type="SMART" id="SM00422">
    <property type="entry name" value="HTH_MERR"/>
    <property type="match status" value="1"/>
</dbReference>
<feature type="domain" description="HTH merR-type" evidence="2">
    <location>
        <begin position="1"/>
        <end position="62"/>
    </location>
</feature>
<dbReference type="InterPro" id="IPR000551">
    <property type="entry name" value="MerR-type_HTH_dom"/>
</dbReference>
<proteinExistence type="predicted"/>
<accession>A0ABQ2F1C6</accession>
<dbReference type="InterPro" id="IPR011256">
    <property type="entry name" value="Reg_factor_effector_dom_sf"/>
</dbReference>
<sequence>MSQISVKTLRYYDDEGILKAAFVDEVSRYRYYAPAQVEQARLLQNLRFAQVPLEDLREFMREPTREHQAQLFNRHIERLRAQVHELNSGIRSLTRRRDYPWHPQVYAVKGRVRPSVPLVFVHDRVGLGDLEDAREAARAELSEYLGQQGIEPTSPLMSYSLPDSARRGRPPDPRSLLDVYMGFELEAPLAGATRIQAGWTPGGLWYGTQHVGLYEYLGHTKAAVFQQAREDRVLVGDDPSAVLQHDFIHVEVFCVGPWECTDLSRLVTEVRWLLRLDTAGSFGAAFPNP</sequence>
<dbReference type="Gene3D" id="3.20.80.10">
    <property type="entry name" value="Regulatory factor, effector binding domain"/>
    <property type="match status" value="1"/>
</dbReference>
<evidence type="ECO:0000313" key="4">
    <source>
        <dbReference type="Proteomes" id="UP000647587"/>
    </source>
</evidence>